<feature type="binding site" evidence="5">
    <location>
        <begin position="65"/>
        <end position="66"/>
    </location>
    <ligand>
        <name>FAD</name>
        <dbReference type="ChEBI" id="CHEBI:57692"/>
    </ligand>
</feature>
<dbReference type="InterPro" id="IPR036188">
    <property type="entry name" value="FAD/NAD-bd_sf"/>
</dbReference>
<dbReference type="PIRSF" id="PIRSF000137">
    <property type="entry name" value="Alcohol_oxidase"/>
    <property type="match status" value="1"/>
</dbReference>
<evidence type="ECO:0000256" key="5">
    <source>
        <dbReference type="PIRSR" id="PIRSR000137-2"/>
    </source>
</evidence>
<dbReference type="AlphaFoldDB" id="A0A9C6U0H9"/>
<dbReference type="SUPFAM" id="SSF54373">
    <property type="entry name" value="FAD-linked reductases, C-terminal domain"/>
    <property type="match status" value="1"/>
</dbReference>
<feature type="domain" description="Glucose-methanol-choline oxidoreductase N-terminal" evidence="6">
    <location>
        <begin position="310"/>
        <end position="324"/>
    </location>
</feature>
<evidence type="ECO:0000256" key="2">
    <source>
        <dbReference type="ARBA" id="ARBA00010790"/>
    </source>
</evidence>
<dbReference type="Gene3D" id="3.50.50.60">
    <property type="entry name" value="FAD/NAD(P)-binding domain"/>
    <property type="match status" value="1"/>
</dbReference>
<evidence type="ECO:0000259" key="6">
    <source>
        <dbReference type="PROSITE" id="PS00624"/>
    </source>
</evidence>
<dbReference type="GO" id="GO:0016614">
    <property type="term" value="F:oxidoreductase activity, acting on CH-OH group of donors"/>
    <property type="evidence" value="ECO:0007669"/>
    <property type="project" value="InterPro"/>
</dbReference>
<keyword evidence="7" id="KW-1185">Reference proteome</keyword>
<dbReference type="KEGG" id="foc:113206863"/>
<evidence type="ECO:0000256" key="3">
    <source>
        <dbReference type="ARBA" id="ARBA00022630"/>
    </source>
</evidence>
<dbReference type="InterPro" id="IPR012132">
    <property type="entry name" value="GMC_OxRdtase"/>
</dbReference>
<dbReference type="Proteomes" id="UP000504606">
    <property type="component" value="Unplaced"/>
</dbReference>
<dbReference type="InterPro" id="IPR000172">
    <property type="entry name" value="GMC_OxRdtase_N"/>
</dbReference>
<comment type="similarity">
    <text evidence="2">Belongs to the GMC oxidoreductase family.</text>
</comment>
<reference evidence="8" key="1">
    <citation type="submission" date="2025-08" db="UniProtKB">
        <authorList>
            <consortium name="RefSeq"/>
        </authorList>
    </citation>
    <scope>IDENTIFICATION</scope>
    <source>
        <tissue evidence="8">Whole organism</tissue>
    </source>
</reference>
<evidence type="ECO:0000256" key="1">
    <source>
        <dbReference type="ARBA" id="ARBA00001974"/>
    </source>
</evidence>
<keyword evidence="3" id="KW-0285">Flavoprotein</keyword>
<evidence type="ECO:0000313" key="8">
    <source>
        <dbReference type="RefSeq" id="XP_052121402.1"/>
    </source>
</evidence>
<evidence type="ECO:0000256" key="4">
    <source>
        <dbReference type="ARBA" id="ARBA00022827"/>
    </source>
</evidence>
<dbReference type="Pfam" id="PF00732">
    <property type="entry name" value="GMC_oxred_N"/>
    <property type="match status" value="1"/>
</dbReference>
<protein>
    <submittedName>
        <fullName evidence="8">Glucose dehydrogenase [FAD, quinone]-like</fullName>
    </submittedName>
</protein>
<dbReference type="GeneID" id="113206863"/>
<dbReference type="OrthoDB" id="269227at2759"/>
<proteinExistence type="inferred from homology"/>
<organism evidence="7 8">
    <name type="scientific">Frankliniella occidentalis</name>
    <name type="common">Western flower thrips</name>
    <name type="synonym">Euthrips occidentalis</name>
    <dbReference type="NCBI Taxonomy" id="133901"/>
    <lineage>
        <taxon>Eukaryota</taxon>
        <taxon>Metazoa</taxon>
        <taxon>Ecdysozoa</taxon>
        <taxon>Arthropoda</taxon>
        <taxon>Hexapoda</taxon>
        <taxon>Insecta</taxon>
        <taxon>Pterygota</taxon>
        <taxon>Neoptera</taxon>
        <taxon>Paraneoptera</taxon>
        <taxon>Thysanoptera</taxon>
        <taxon>Terebrantia</taxon>
        <taxon>Thripoidea</taxon>
        <taxon>Thripidae</taxon>
        <taxon>Frankliniella</taxon>
    </lineage>
</organism>
<dbReference type="PANTHER" id="PTHR11552:SF147">
    <property type="entry name" value="CHOLINE DEHYDROGENASE, MITOCHONDRIAL"/>
    <property type="match status" value="1"/>
</dbReference>
<keyword evidence="4 5" id="KW-0274">FAD</keyword>
<dbReference type="RefSeq" id="XP_052121402.1">
    <property type="nucleotide sequence ID" value="XM_052265442.1"/>
</dbReference>
<dbReference type="InterPro" id="IPR007867">
    <property type="entry name" value="GMC_OxRtase_C"/>
</dbReference>
<dbReference type="Gene3D" id="3.30.560.10">
    <property type="entry name" value="Glucose Oxidase, domain 3"/>
    <property type="match status" value="1"/>
</dbReference>
<dbReference type="GO" id="GO:0050660">
    <property type="term" value="F:flavin adenine dinucleotide binding"/>
    <property type="evidence" value="ECO:0007669"/>
    <property type="project" value="InterPro"/>
</dbReference>
<dbReference type="SUPFAM" id="SSF51905">
    <property type="entry name" value="FAD/NAD(P)-binding domain"/>
    <property type="match status" value="1"/>
</dbReference>
<dbReference type="Pfam" id="PF05199">
    <property type="entry name" value="GMC_oxred_C"/>
    <property type="match status" value="1"/>
</dbReference>
<dbReference type="PROSITE" id="PS00624">
    <property type="entry name" value="GMC_OXRED_2"/>
    <property type="match status" value="1"/>
</dbReference>
<feature type="binding site" evidence="5">
    <location>
        <position position="134"/>
    </location>
    <ligand>
        <name>FAD</name>
        <dbReference type="ChEBI" id="CHEBI:57692"/>
    </ligand>
</feature>
<dbReference type="PANTHER" id="PTHR11552">
    <property type="entry name" value="GLUCOSE-METHANOL-CHOLINE GMC OXIDOREDUCTASE"/>
    <property type="match status" value="1"/>
</dbReference>
<accession>A0A9C6U0H9</accession>
<comment type="cofactor">
    <cofactor evidence="1 5">
        <name>FAD</name>
        <dbReference type="ChEBI" id="CHEBI:57692"/>
    </cofactor>
</comment>
<gene>
    <name evidence="8" type="primary">LOC113206863</name>
</gene>
<name>A0A9C6U0H9_FRAOC</name>
<sequence length="597" mass="65437">MNGSVTHGPMPFPASCAGAPLVVFATMLIDVVNSRFEAEYQRRRKEDEARAVDEEYDFIVVGGGTSGCILASRLSESTSATVLLLERGGTEPEEARVPALQPYVWRSNSVEYPKSVSEQQNCNGTGCTMTVPFVLGGGSTLNGMMYVRGSAVDYDSWADAVDDSSWNFTNVLYYFKRAERNLDLPIAWDTEYHSSSGPQRVSWQQYRHPVMHRLAKAMLHEGVPFRLDVNSRDQLGFTVVQTTTDGGERYSTYRSYLEPARRRSNLQVRTYATATKIQIERGLATGVHYRGADGKDHFARARKEVVLTAGSLYTPHLLMLSGIGPSKHLQEANIPIVADLPVGETLQDQARATGAEYTCRPPLCMVDWRSSQRDLDVYERTRRGPLAANGVAALTAFFHSGKGSQVGPPKQPDVQLLFFGSARGTGERCMDGSWRLNCVSVVAVALHPSSRGSVRLNTSAPTSAPVVRLGYYEKASDVDVVMEGVRRARRLAAPLRSLGLELMPNDCGGFPHDSDEYARCLVRTTSGATYHWVGSCPMGPGDKAVVDTRLRVHGLRHLRVADASVMPSLPSGNTMAAVIMVAEYAADLIKKEHVISH</sequence>
<evidence type="ECO:0000313" key="7">
    <source>
        <dbReference type="Proteomes" id="UP000504606"/>
    </source>
</evidence>